<dbReference type="InterPro" id="IPR011009">
    <property type="entry name" value="Kinase-like_dom_sf"/>
</dbReference>
<dbReference type="PANTHER" id="PTHR11909">
    <property type="entry name" value="CASEIN KINASE-RELATED"/>
    <property type="match status" value="1"/>
</dbReference>
<evidence type="ECO:0000313" key="2">
    <source>
        <dbReference type="Proteomes" id="UP000053660"/>
    </source>
</evidence>
<dbReference type="Gene3D" id="1.10.510.10">
    <property type="entry name" value="Transferase(Phosphotransferase) domain 1"/>
    <property type="match status" value="1"/>
</dbReference>
<accession>A0A0B1T5Y2</accession>
<proteinExistence type="predicted"/>
<keyword evidence="2" id="KW-1185">Reference proteome</keyword>
<dbReference type="InterPro" id="IPR050235">
    <property type="entry name" value="CK1_Ser-Thr_kinase"/>
</dbReference>
<sequence>MIDFGMCRYFINTDGSYKKRKPSSPFHGTLRYASVNTHNKQDLCRWDDLWSVYYIAIENMVGALPWRLLSDKTKIAEMKIKYKFNTLHYGNVSVNIFKMSSRPC</sequence>
<dbReference type="OrthoDB" id="2687620at2759"/>
<protein>
    <recommendedName>
        <fullName evidence="3">Protein kinase domain-containing protein</fullName>
    </recommendedName>
</protein>
<reference evidence="1 2" key="1">
    <citation type="submission" date="2014-03" db="EMBL/GenBank/DDBJ databases">
        <title>Draft genome of the hookworm Oesophagostomum dentatum.</title>
        <authorList>
            <person name="Mitreva M."/>
        </authorList>
    </citation>
    <scope>NUCLEOTIDE SEQUENCE [LARGE SCALE GENOMIC DNA]</scope>
    <source>
        <strain evidence="1 2">OD-Hann</strain>
    </source>
</reference>
<dbReference type="AlphaFoldDB" id="A0A0B1T5Y2"/>
<dbReference type="SUPFAM" id="SSF56112">
    <property type="entry name" value="Protein kinase-like (PK-like)"/>
    <property type="match status" value="1"/>
</dbReference>
<dbReference type="Proteomes" id="UP000053660">
    <property type="component" value="Unassembled WGS sequence"/>
</dbReference>
<organism evidence="1 2">
    <name type="scientific">Oesophagostomum dentatum</name>
    <name type="common">Nodular worm</name>
    <dbReference type="NCBI Taxonomy" id="61180"/>
    <lineage>
        <taxon>Eukaryota</taxon>
        <taxon>Metazoa</taxon>
        <taxon>Ecdysozoa</taxon>
        <taxon>Nematoda</taxon>
        <taxon>Chromadorea</taxon>
        <taxon>Rhabditida</taxon>
        <taxon>Rhabditina</taxon>
        <taxon>Rhabditomorpha</taxon>
        <taxon>Strongyloidea</taxon>
        <taxon>Strongylidae</taxon>
        <taxon>Oesophagostomum</taxon>
    </lineage>
</organism>
<dbReference type="EMBL" id="KN551012">
    <property type="protein sequence ID" value="KHJ92988.1"/>
    <property type="molecule type" value="Genomic_DNA"/>
</dbReference>
<evidence type="ECO:0000313" key="1">
    <source>
        <dbReference type="EMBL" id="KHJ92988.1"/>
    </source>
</evidence>
<name>A0A0B1T5Y2_OESDE</name>
<evidence type="ECO:0008006" key="3">
    <source>
        <dbReference type="Google" id="ProtNLM"/>
    </source>
</evidence>
<gene>
    <name evidence="1" type="ORF">OESDEN_07112</name>
</gene>